<comment type="caution">
    <text evidence="6">The sequence shown here is derived from an EMBL/GenBank/DDBJ whole genome shotgun (WGS) entry which is preliminary data.</text>
</comment>
<name>A0AA44ZQ75_PSEA5</name>
<dbReference type="Proteomes" id="UP000232453">
    <property type="component" value="Unassembled WGS sequence"/>
</dbReference>
<dbReference type="GO" id="GO:0008757">
    <property type="term" value="F:S-adenosylmethionine-dependent methyltransferase activity"/>
    <property type="evidence" value="ECO:0007669"/>
    <property type="project" value="InterPro"/>
</dbReference>
<proteinExistence type="predicted"/>
<evidence type="ECO:0000256" key="4">
    <source>
        <dbReference type="SAM" id="MobiDB-lite"/>
    </source>
</evidence>
<gene>
    <name evidence="6" type="ORF">ATL51_3400</name>
</gene>
<accession>A0AA44ZQ75</accession>
<evidence type="ECO:0000313" key="7">
    <source>
        <dbReference type="Proteomes" id="UP000232453"/>
    </source>
</evidence>
<keyword evidence="2" id="KW-0808">Transferase</keyword>
<evidence type="ECO:0000259" key="5">
    <source>
        <dbReference type="Pfam" id="PF08241"/>
    </source>
</evidence>
<sequence length="262" mass="26008">MTAAPGRTSVGAVSTAAASPLFDRVLAGAGPGSRLLDVGCGAGRLLADAAAAGLAVTGVDTEPRALAAAERAAPGADLRVADAHELPFADDAFDLVTLVQVLEHLPNPVLALRGAGRVCAPGGAVRATVWGTPDECDAAVIGAALAPLTGAAPAPPQNNPGPDRSGVGAPPLTDPRRLTRLAELAGLVVREVAVVRVPVVHPDPDDLVAGVLASGPGRHAARHAGPAAVRAAVLEALDPFAHGAGYRLTDTVRVLDAGPPAR</sequence>
<dbReference type="AlphaFoldDB" id="A0AA44ZQ75"/>
<dbReference type="CDD" id="cd02440">
    <property type="entry name" value="AdoMet_MTases"/>
    <property type="match status" value="1"/>
</dbReference>
<evidence type="ECO:0000256" key="3">
    <source>
        <dbReference type="ARBA" id="ARBA00022691"/>
    </source>
</evidence>
<organism evidence="6 7">
    <name type="scientific">Pseudonocardia alni</name>
    <name type="common">Amycolata alni</name>
    <dbReference type="NCBI Taxonomy" id="33907"/>
    <lineage>
        <taxon>Bacteria</taxon>
        <taxon>Bacillati</taxon>
        <taxon>Actinomycetota</taxon>
        <taxon>Actinomycetes</taxon>
        <taxon>Pseudonocardiales</taxon>
        <taxon>Pseudonocardiaceae</taxon>
        <taxon>Pseudonocardia</taxon>
    </lineage>
</organism>
<evidence type="ECO:0000256" key="2">
    <source>
        <dbReference type="ARBA" id="ARBA00022679"/>
    </source>
</evidence>
<evidence type="ECO:0000313" key="6">
    <source>
        <dbReference type="EMBL" id="PKB31703.1"/>
    </source>
</evidence>
<feature type="region of interest" description="Disordered" evidence="4">
    <location>
        <begin position="151"/>
        <end position="173"/>
    </location>
</feature>
<reference evidence="6 7" key="1">
    <citation type="submission" date="2017-11" db="EMBL/GenBank/DDBJ databases">
        <title>Sequencing the genomes of 1000 actinobacteria strains.</title>
        <authorList>
            <person name="Klenk H.-P."/>
        </authorList>
    </citation>
    <scope>NUCLEOTIDE SEQUENCE [LARGE SCALE GENOMIC DNA]</scope>
    <source>
        <strain evidence="6 7">DSM 44104</strain>
    </source>
</reference>
<keyword evidence="3" id="KW-0949">S-adenosyl-L-methionine</keyword>
<feature type="domain" description="Methyltransferase type 11" evidence="5">
    <location>
        <begin position="36"/>
        <end position="125"/>
    </location>
</feature>
<dbReference type="Gene3D" id="3.40.50.150">
    <property type="entry name" value="Vaccinia Virus protein VP39"/>
    <property type="match status" value="1"/>
</dbReference>
<dbReference type="SUPFAM" id="SSF53335">
    <property type="entry name" value="S-adenosyl-L-methionine-dependent methyltransferases"/>
    <property type="match status" value="1"/>
</dbReference>
<dbReference type="InterPro" id="IPR029063">
    <property type="entry name" value="SAM-dependent_MTases_sf"/>
</dbReference>
<dbReference type="GO" id="GO:0032259">
    <property type="term" value="P:methylation"/>
    <property type="evidence" value="ECO:0007669"/>
    <property type="project" value="UniProtKB-KW"/>
</dbReference>
<keyword evidence="1 6" id="KW-0489">Methyltransferase</keyword>
<protein>
    <submittedName>
        <fullName evidence="6">Methyltransferase family protein</fullName>
    </submittedName>
</protein>
<dbReference type="EMBL" id="PHUJ01000003">
    <property type="protein sequence ID" value="PKB31703.1"/>
    <property type="molecule type" value="Genomic_DNA"/>
</dbReference>
<dbReference type="PANTHER" id="PTHR43464:SF19">
    <property type="entry name" value="UBIQUINONE BIOSYNTHESIS O-METHYLTRANSFERASE, MITOCHONDRIAL"/>
    <property type="match status" value="1"/>
</dbReference>
<dbReference type="InterPro" id="IPR013216">
    <property type="entry name" value="Methyltransf_11"/>
</dbReference>
<evidence type="ECO:0000256" key="1">
    <source>
        <dbReference type="ARBA" id="ARBA00022603"/>
    </source>
</evidence>
<dbReference type="Pfam" id="PF08241">
    <property type="entry name" value="Methyltransf_11"/>
    <property type="match status" value="1"/>
</dbReference>
<dbReference type="PANTHER" id="PTHR43464">
    <property type="entry name" value="METHYLTRANSFERASE"/>
    <property type="match status" value="1"/>
</dbReference>